<dbReference type="Proteomes" id="UP001596312">
    <property type="component" value="Unassembled WGS sequence"/>
</dbReference>
<proteinExistence type="predicted"/>
<gene>
    <name evidence="2" type="ORF">ACFQGH_09075</name>
</gene>
<feature type="transmembrane region" description="Helical" evidence="1">
    <location>
        <begin position="12"/>
        <end position="31"/>
    </location>
</feature>
<dbReference type="EMBL" id="JBHSXQ010000003">
    <property type="protein sequence ID" value="MFC6905344.1"/>
    <property type="molecule type" value="Genomic_DNA"/>
</dbReference>
<dbReference type="AlphaFoldDB" id="A0ABD5V2T4"/>
<comment type="caution">
    <text evidence="2">The sequence shown here is derived from an EMBL/GenBank/DDBJ whole genome shotgun (WGS) entry which is preliminary data.</text>
</comment>
<reference evidence="2 3" key="1">
    <citation type="journal article" date="2019" name="Int. J. Syst. Evol. Microbiol.">
        <title>The Global Catalogue of Microorganisms (GCM) 10K type strain sequencing project: providing services to taxonomists for standard genome sequencing and annotation.</title>
        <authorList>
            <consortium name="The Broad Institute Genomics Platform"/>
            <consortium name="The Broad Institute Genome Sequencing Center for Infectious Disease"/>
            <person name="Wu L."/>
            <person name="Ma J."/>
        </authorList>
    </citation>
    <scope>NUCLEOTIDE SEQUENCE [LARGE SCALE GENOMIC DNA]</scope>
    <source>
        <strain evidence="2 3">CGMCC 1.3240</strain>
    </source>
</reference>
<evidence type="ECO:0000256" key="1">
    <source>
        <dbReference type="SAM" id="Phobius"/>
    </source>
</evidence>
<name>A0ABD5V2T4_9EURY</name>
<evidence type="ECO:0000313" key="3">
    <source>
        <dbReference type="Proteomes" id="UP001596312"/>
    </source>
</evidence>
<keyword evidence="1" id="KW-0472">Membrane</keyword>
<accession>A0ABD5V2T4</accession>
<sequence>MNRVFSTLKGGLEWGLFAGLVVGYYGAIAIVTTGREAYSRTVDVRNRSRRRPSVSLATPREE</sequence>
<keyword evidence="1" id="KW-0812">Transmembrane</keyword>
<keyword evidence="1" id="KW-1133">Transmembrane helix</keyword>
<protein>
    <submittedName>
        <fullName evidence="2">Uncharacterized protein</fullName>
    </submittedName>
</protein>
<evidence type="ECO:0000313" key="2">
    <source>
        <dbReference type="EMBL" id="MFC6905344.1"/>
    </source>
</evidence>
<keyword evidence="3" id="KW-1185">Reference proteome</keyword>
<organism evidence="2 3">
    <name type="scientific">Halalkalicoccus tibetensis</name>
    <dbReference type="NCBI Taxonomy" id="175632"/>
    <lineage>
        <taxon>Archaea</taxon>
        <taxon>Methanobacteriati</taxon>
        <taxon>Methanobacteriota</taxon>
        <taxon>Stenosarchaea group</taxon>
        <taxon>Halobacteria</taxon>
        <taxon>Halobacteriales</taxon>
        <taxon>Halococcaceae</taxon>
        <taxon>Halalkalicoccus</taxon>
    </lineage>
</organism>
<dbReference type="RefSeq" id="WP_340603868.1">
    <property type="nucleotide sequence ID" value="NZ_JBBMXV010000003.1"/>
</dbReference>